<evidence type="ECO:0000313" key="3">
    <source>
        <dbReference type="EMBL" id="PQO30654.1"/>
    </source>
</evidence>
<keyword evidence="1" id="KW-0732">Signal</keyword>
<dbReference type="EMBL" id="PUIA01000038">
    <property type="protein sequence ID" value="PQO30654.1"/>
    <property type="molecule type" value="Genomic_DNA"/>
</dbReference>
<dbReference type="InterPro" id="IPR051916">
    <property type="entry name" value="GPI-anchor_lipid_remodeler"/>
</dbReference>
<dbReference type="Pfam" id="PF03372">
    <property type="entry name" value="Exo_endo_phos"/>
    <property type="match status" value="1"/>
</dbReference>
<dbReference type="PANTHER" id="PTHR14859">
    <property type="entry name" value="CALCOFLUOR WHITE HYPERSENSITIVE PROTEIN PRECURSOR"/>
    <property type="match status" value="1"/>
</dbReference>
<protein>
    <submittedName>
        <fullName evidence="3">Endonuclease</fullName>
    </submittedName>
</protein>
<sequence length="266" mass="29137">MPALQTYLLILLTLGVASAAIAEEPTRIRVVSYNIHHGEGTDGKLDLSRIAQVLSDAQPDIIVLQEVDQNTQRTGNIDQAAELAKLLKMNYVFGGNIDLQGGHYGNAVLTRYASISARNHRLPSLAGGEQRGVMEADITLPGLKQPLKVLATHFDYRPDDQERIASSETIAQLIQDWGERPALLAGDLNAVPESKTLALLEQKWTRSNREILPTIPSGKPTRQIDYILLRPQQGWKVVECRVLDAPVASDHLGILAVIEWSGTSAN</sequence>
<evidence type="ECO:0000259" key="2">
    <source>
        <dbReference type="Pfam" id="PF03372"/>
    </source>
</evidence>
<keyword evidence="3" id="KW-0255">Endonuclease</keyword>
<keyword evidence="3" id="KW-0540">Nuclease</keyword>
<proteinExistence type="predicted"/>
<dbReference type="GO" id="GO:0006506">
    <property type="term" value="P:GPI anchor biosynthetic process"/>
    <property type="evidence" value="ECO:0007669"/>
    <property type="project" value="TreeGrafter"/>
</dbReference>
<dbReference type="GO" id="GO:0016020">
    <property type="term" value="C:membrane"/>
    <property type="evidence" value="ECO:0007669"/>
    <property type="project" value="GOC"/>
</dbReference>
<dbReference type="GO" id="GO:0004519">
    <property type="term" value="F:endonuclease activity"/>
    <property type="evidence" value="ECO:0007669"/>
    <property type="project" value="UniProtKB-KW"/>
</dbReference>
<dbReference type="SUPFAM" id="SSF56219">
    <property type="entry name" value="DNase I-like"/>
    <property type="match status" value="1"/>
</dbReference>
<dbReference type="InterPro" id="IPR036691">
    <property type="entry name" value="Endo/exonu/phosph_ase_sf"/>
</dbReference>
<feature type="domain" description="Endonuclease/exonuclease/phosphatase" evidence="2">
    <location>
        <begin position="31"/>
        <end position="251"/>
    </location>
</feature>
<dbReference type="Gene3D" id="3.60.10.10">
    <property type="entry name" value="Endonuclease/exonuclease/phosphatase"/>
    <property type="match status" value="1"/>
</dbReference>
<dbReference type="InterPro" id="IPR005135">
    <property type="entry name" value="Endo/exonuclease/phosphatase"/>
</dbReference>
<reference evidence="3 4" key="1">
    <citation type="submission" date="2018-02" db="EMBL/GenBank/DDBJ databases">
        <title>Comparative genomes isolates from brazilian mangrove.</title>
        <authorList>
            <person name="Araujo J.E."/>
            <person name="Taketani R.G."/>
            <person name="Silva M.C.P."/>
            <person name="Loureco M.V."/>
            <person name="Andreote F.D."/>
        </authorList>
    </citation>
    <scope>NUCLEOTIDE SEQUENCE [LARGE SCALE GENOMIC DNA]</scope>
    <source>
        <strain evidence="3 4">HEX-2 MGV</strain>
    </source>
</reference>
<keyword evidence="3" id="KW-0378">Hydrolase</keyword>
<dbReference type="RefSeq" id="WP_105354582.1">
    <property type="nucleotide sequence ID" value="NZ_PUIA01000038.1"/>
</dbReference>
<evidence type="ECO:0000313" key="4">
    <source>
        <dbReference type="Proteomes" id="UP000240009"/>
    </source>
</evidence>
<feature type="chain" id="PRO_5015708385" evidence="1">
    <location>
        <begin position="23"/>
        <end position="266"/>
    </location>
</feature>
<dbReference type="AlphaFoldDB" id="A0A2S8FFF1"/>
<evidence type="ECO:0000256" key="1">
    <source>
        <dbReference type="SAM" id="SignalP"/>
    </source>
</evidence>
<gene>
    <name evidence="3" type="ORF">C5Y96_14400</name>
</gene>
<name>A0A2S8FFF1_9BACT</name>
<comment type="caution">
    <text evidence="3">The sequence shown here is derived from an EMBL/GenBank/DDBJ whole genome shotgun (WGS) entry which is preliminary data.</text>
</comment>
<dbReference type="OrthoDB" id="155529at2"/>
<accession>A0A2S8FFF1</accession>
<dbReference type="PANTHER" id="PTHR14859:SF15">
    <property type="entry name" value="ENDONUCLEASE_EXONUCLEASE_PHOSPHATASE DOMAIN-CONTAINING PROTEIN"/>
    <property type="match status" value="1"/>
</dbReference>
<organism evidence="3 4">
    <name type="scientific">Blastopirellula marina</name>
    <dbReference type="NCBI Taxonomy" id="124"/>
    <lineage>
        <taxon>Bacteria</taxon>
        <taxon>Pseudomonadati</taxon>
        <taxon>Planctomycetota</taxon>
        <taxon>Planctomycetia</taxon>
        <taxon>Pirellulales</taxon>
        <taxon>Pirellulaceae</taxon>
        <taxon>Blastopirellula</taxon>
    </lineage>
</organism>
<dbReference type="Proteomes" id="UP000240009">
    <property type="component" value="Unassembled WGS sequence"/>
</dbReference>
<feature type="signal peptide" evidence="1">
    <location>
        <begin position="1"/>
        <end position="22"/>
    </location>
</feature>